<reference evidence="11" key="2">
    <citation type="submission" date="2011-03" db="EMBL/GenBank/DDBJ databases">
        <title>The complete genome of Desulfobacca acetoxidans DSM 11109.</title>
        <authorList>
            <consortium name="US DOE Joint Genome Institute (JGI-PGF)"/>
            <person name="Lucas S."/>
            <person name="Copeland A."/>
            <person name="Lapidus A."/>
            <person name="Bruce D."/>
            <person name="Goodwin L."/>
            <person name="Pitluck S."/>
            <person name="Peters L."/>
            <person name="Kyrpides N."/>
            <person name="Mavromatis K."/>
            <person name="Ivanova N."/>
            <person name="Ovchinnikova G."/>
            <person name="Teshima H."/>
            <person name="Detter J.C."/>
            <person name="Han C."/>
            <person name="Land M."/>
            <person name="Hauser L."/>
            <person name="Markowitz V."/>
            <person name="Cheng J.-F."/>
            <person name="Hugenholtz P."/>
            <person name="Woyke T."/>
            <person name="Wu D."/>
            <person name="Spring S."/>
            <person name="Schueler E."/>
            <person name="Brambilla E."/>
            <person name="Klenk H.-P."/>
            <person name="Eisen J.A."/>
        </authorList>
    </citation>
    <scope>NUCLEOTIDE SEQUENCE [LARGE SCALE GENOMIC DNA]</scope>
    <source>
        <strain evidence="11">ATCC 700848 / DSM 11109 / ASRB2</strain>
    </source>
</reference>
<dbReference type="STRING" id="880072.Desac_0682"/>
<comment type="similarity">
    <text evidence="1 8">Belongs to the CoaE family.</text>
</comment>
<dbReference type="FunFam" id="3.40.50.300:FF:000991">
    <property type="entry name" value="Dephospho-CoA kinase"/>
    <property type="match status" value="1"/>
</dbReference>
<dbReference type="SUPFAM" id="SSF52540">
    <property type="entry name" value="P-loop containing nucleoside triphosphate hydrolases"/>
    <property type="match status" value="1"/>
</dbReference>
<dbReference type="InterPro" id="IPR001977">
    <property type="entry name" value="Depp_CoAkinase"/>
</dbReference>
<dbReference type="KEGG" id="dao:Desac_0682"/>
<comment type="subcellular location">
    <subcellularLocation>
        <location evidence="8">Cytoplasm</location>
    </subcellularLocation>
</comment>
<dbReference type="HAMAP" id="MF_00376">
    <property type="entry name" value="Dephospho_CoA_kinase"/>
    <property type="match status" value="1"/>
</dbReference>
<keyword evidence="2 8" id="KW-0963">Cytoplasm</keyword>
<keyword evidence="3 8" id="KW-0808">Transferase</keyword>
<sequence length="201" mass="22641">MIKVALTGGVASGKSTVAAMIREAGIPVIDSDQLARRVVTPGRPAWEAVRQNFGGEFFQKNGTLDRGKLAHLVFTHPTARRKLNQLLHPWIAQELQENLAQLQSQGVPLVVVEIPLLFELGLEGLYDFIIVVYANRERQKRRLARRDVRSGPEIEGILEAQIPLDQKIEKADFVVDNSFSIEETRQQVKKITLTLRKQLDK</sequence>
<keyword evidence="11" id="KW-1185">Reference proteome</keyword>
<dbReference type="eggNOG" id="COG0237">
    <property type="taxonomic scope" value="Bacteria"/>
</dbReference>
<dbReference type="PANTHER" id="PTHR10695">
    <property type="entry name" value="DEPHOSPHO-COA KINASE-RELATED"/>
    <property type="match status" value="1"/>
</dbReference>
<proteinExistence type="inferred from homology"/>
<dbReference type="Gene3D" id="3.40.50.300">
    <property type="entry name" value="P-loop containing nucleotide triphosphate hydrolases"/>
    <property type="match status" value="1"/>
</dbReference>
<dbReference type="EC" id="2.7.1.24" evidence="8 9"/>
<accession>F2NGF0</accession>
<comment type="pathway">
    <text evidence="8">Cofactor biosynthesis; coenzyme A biosynthesis; CoA from (R)-pantothenate: step 5/5.</text>
</comment>
<evidence type="ECO:0000256" key="9">
    <source>
        <dbReference type="NCBIfam" id="TIGR00152"/>
    </source>
</evidence>
<evidence type="ECO:0000313" key="10">
    <source>
        <dbReference type="EMBL" id="AEB08563.1"/>
    </source>
</evidence>
<evidence type="ECO:0000256" key="7">
    <source>
        <dbReference type="ARBA" id="ARBA00022993"/>
    </source>
</evidence>
<dbReference type="UniPathway" id="UPA00241">
    <property type="reaction ID" value="UER00356"/>
</dbReference>
<dbReference type="OrthoDB" id="9812943at2"/>
<keyword evidence="4 8" id="KW-0547">Nucleotide-binding</keyword>
<dbReference type="Proteomes" id="UP000000483">
    <property type="component" value="Chromosome"/>
</dbReference>
<keyword evidence="6 8" id="KW-0067">ATP-binding</keyword>
<organism evidence="10 11">
    <name type="scientific">Desulfobacca acetoxidans (strain ATCC 700848 / DSM 11109 / ASRB2)</name>
    <dbReference type="NCBI Taxonomy" id="880072"/>
    <lineage>
        <taxon>Bacteria</taxon>
        <taxon>Pseudomonadati</taxon>
        <taxon>Thermodesulfobacteriota</taxon>
        <taxon>Desulfobaccia</taxon>
        <taxon>Desulfobaccales</taxon>
        <taxon>Desulfobaccaceae</taxon>
        <taxon>Desulfobacca</taxon>
    </lineage>
</organism>
<evidence type="ECO:0000256" key="5">
    <source>
        <dbReference type="ARBA" id="ARBA00022777"/>
    </source>
</evidence>
<keyword evidence="7 8" id="KW-0173">Coenzyme A biosynthesis</keyword>
<evidence type="ECO:0000256" key="3">
    <source>
        <dbReference type="ARBA" id="ARBA00022679"/>
    </source>
</evidence>
<dbReference type="PROSITE" id="PS51219">
    <property type="entry name" value="DPCK"/>
    <property type="match status" value="1"/>
</dbReference>
<evidence type="ECO:0000256" key="6">
    <source>
        <dbReference type="ARBA" id="ARBA00022840"/>
    </source>
</evidence>
<dbReference type="HOGENOM" id="CLU_057180_0_0_7"/>
<reference evidence="10 11" key="1">
    <citation type="journal article" date="2011" name="Stand. Genomic Sci.">
        <title>Complete genome sequence of the acetate-degrading sulfate reducer Desulfobacca acetoxidans type strain (ASRB2).</title>
        <authorList>
            <person name="Goker M."/>
            <person name="Teshima H."/>
            <person name="Lapidus A."/>
            <person name="Nolan M."/>
            <person name="Lucas S."/>
            <person name="Hammon N."/>
            <person name="Deshpande S."/>
            <person name="Cheng J.F."/>
            <person name="Tapia R."/>
            <person name="Han C."/>
            <person name="Goodwin L."/>
            <person name="Pitluck S."/>
            <person name="Huntemann M."/>
            <person name="Liolios K."/>
            <person name="Ivanova N."/>
            <person name="Pagani I."/>
            <person name="Mavromatis K."/>
            <person name="Ovchinikova G."/>
            <person name="Pati A."/>
            <person name="Chen A."/>
            <person name="Palaniappan K."/>
            <person name="Land M."/>
            <person name="Hauser L."/>
            <person name="Brambilla E.M."/>
            <person name="Rohde M."/>
            <person name="Spring S."/>
            <person name="Detter J.C."/>
            <person name="Woyke T."/>
            <person name="Bristow J."/>
            <person name="Eisen J.A."/>
            <person name="Markowitz V."/>
            <person name="Hugenholtz P."/>
            <person name="Kyrpides N.C."/>
            <person name="Klenk H.P."/>
        </authorList>
    </citation>
    <scope>NUCLEOTIDE SEQUENCE [LARGE SCALE GENOMIC DNA]</scope>
    <source>
        <strain evidence="11">ATCC 700848 / DSM 11109 / ASRB2</strain>
    </source>
</reference>
<dbReference type="RefSeq" id="WP_013705676.1">
    <property type="nucleotide sequence ID" value="NC_015388.1"/>
</dbReference>
<dbReference type="GO" id="GO:0015937">
    <property type="term" value="P:coenzyme A biosynthetic process"/>
    <property type="evidence" value="ECO:0007669"/>
    <property type="project" value="UniProtKB-UniRule"/>
</dbReference>
<evidence type="ECO:0000256" key="2">
    <source>
        <dbReference type="ARBA" id="ARBA00022490"/>
    </source>
</evidence>
<dbReference type="InterPro" id="IPR027417">
    <property type="entry name" value="P-loop_NTPase"/>
</dbReference>
<dbReference type="NCBIfam" id="TIGR00152">
    <property type="entry name" value="dephospho-CoA kinase"/>
    <property type="match status" value="1"/>
</dbReference>
<protein>
    <recommendedName>
        <fullName evidence="8 9">Dephospho-CoA kinase</fullName>
        <ecNumber evidence="8 9">2.7.1.24</ecNumber>
    </recommendedName>
    <alternativeName>
        <fullName evidence="8">Dephosphocoenzyme A kinase</fullName>
    </alternativeName>
</protein>
<gene>
    <name evidence="8" type="primary">coaE</name>
    <name evidence="10" type="ordered locus">Desac_0682</name>
</gene>
<dbReference type="PANTHER" id="PTHR10695:SF46">
    <property type="entry name" value="BIFUNCTIONAL COENZYME A SYNTHASE-RELATED"/>
    <property type="match status" value="1"/>
</dbReference>
<name>F2NGF0_DESAR</name>
<keyword evidence="5 8" id="KW-0418">Kinase</keyword>
<evidence type="ECO:0000313" key="11">
    <source>
        <dbReference type="Proteomes" id="UP000000483"/>
    </source>
</evidence>
<dbReference type="EMBL" id="CP002629">
    <property type="protein sequence ID" value="AEB08563.1"/>
    <property type="molecule type" value="Genomic_DNA"/>
</dbReference>
<evidence type="ECO:0000256" key="8">
    <source>
        <dbReference type="HAMAP-Rule" id="MF_00376"/>
    </source>
</evidence>
<comment type="function">
    <text evidence="8">Catalyzes the phosphorylation of the 3'-hydroxyl group of dephosphocoenzyme A to form coenzyme A.</text>
</comment>
<comment type="catalytic activity">
    <reaction evidence="8">
        <text>3'-dephospho-CoA + ATP = ADP + CoA + H(+)</text>
        <dbReference type="Rhea" id="RHEA:18245"/>
        <dbReference type="ChEBI" id="CHEBI:15378"/>
        <dbReference type="ChEBI" id="CHEBI:30616"/>
        <dbReference type="ChEBI" id="CHEBI:57287"/>
        <dbReference type="ChEBI" id="CHEBI:57328"/>
        <dbReference type="ChEBI" id="CHEBI:456216"/>
        <dbReference type="EC" id="2.7.1.24"/>
    </reaction>
</comment>
<evidence type="ECO:0000256" key="1">
    <source>
        <dbReference type="ARBA" id="ARBA00009018"/>
    </source>
</evidence>
<dbReference type="CDD" id="cd02022">
    <property type="entry name" value="DPCK"/>
    <property type="match status" value="1"/>
</dbReference>
<dbReference type="Pfam" id="PF01121">
    <property type="entry name" value="CoaE"/>
    <property type="match status" value="1"/>
</dbReference>
<dbReference type="AlphaFoldDB" id="F2NGF0"/>
<evidence type="ECO:0000256" key="4">
    <source>
        <dbReference type="ARBA" id="ARBA00022741"/>
    </source>
</evidence>
<dbReference type="GO" id="GO:0005737">
    <property type="term" value="C:cytoplasm"/>
    <property type="evidence" value="ECO:0007669"/>
    <property type="project" value="UniProtKB-SubCell"/>
</dbReference>
<dbReference type="GO" id="GO:0004140">
    <property type="term" value="F:dephospho-CoA kinase activity"/>
    <property type="evidence" value="ECO:0007669"/>
    <property type="project" value="UniProtKB-UniRule"/>
</dbReference>
<dbReference type="GO" id="GO:0005524">
    <property type="term" value="F:ATP binding"/>
    <property type="evidence" value="ECO:0007669"/>
    <property type="project" value="UniProtKB-UniRule"/>
</dbReference>
<feature type="binding site" evidence="8">
    <location>
        <begin position="11"/>
        <end position="16"/>
    </location>
    <ligand>
        <name>ATP</name>
        <dbReference type="ChEBI" id="CHEBI:30616"/>
    </ligand>
</feature>